<dbReference type="Pfam" id="PF13332">
    <property type="entry name" value="Fil_haemagg_2"/>
    <property type="match status" value="2"/>
</dbReference>
<proteinExistence type="predicted"/>
<organism evidence="2 3">
    <name type="scientific">Candidatus Thiodubiliella endoseptemdiera</name>
    <dbReference type="NCBI Taxonomy" id="2738886"/>
    <lineage>
        <taxon>Bacteria</taxon>
        <taxon>Pseudomonadati</taxon>
        <taxon>Pseudomonadota</taxon>
        <taxon>Gammaproteobacteria</taxon>
        <taxon>Candidatus Pseudothioglobaceae</taxon>
        <taxon>Candidatus Thiodubiliella</taxon>
    </lineage>
</organism>
<gene>
    <name evidence="2" type="ORF">H0A76_04310</name>
</gene>
<name>A0A853EZV2_9GAMM</name>
<dbReference type="Proteomes" id="UP000568751">
    <property type="component" value="Unassembled WGS sequence"/>
</dbReference>
<feature type="region of interest" description="Disordered" evidence="1">
    <location>
        <begin position="281"/>
        <end position="302"/>
    </location>
</feature>
<dbReference type="EMBL" id="JACCHT010000001">
    <property type="protein sequence ID" value="NYT27173.1"/>
    <property type="molecule type" value="Genomic_DNA"/>
</dbReference>
<reference evidence="2 3" key="1">
    <citation type="submission" date="2020-05" db="EMBL/GenBank/DDBJ databases">
        <title>Horizontal transmission and recombination maintain forever young bacterial symbiont genomes.</title>
        <authorList>
            <person name="Russell S.L."/>
            <person name="Pepper-Tunick E."/>
            <person name="Svedberg J."/>
            <person name="Byrne A."/>
            <person name="Ruelas Castillo J."/>
            <person name="Vollmers C."/>
            <person name="Beinart R.A."/>
            <person name="Corbett-Detig R."/>
        </authorList>
    </citation>
    <scope>NUCLEOTIDE SEQUENCE [LARGE SCALE GENOMIC DNA]</scope>
    <source>
        <strain evidence="2">455</strain>
    </source>
</reference>
<protein>
    <submittedName>
        <fullName evidence="2">Hemagglutinin repeat-containing protein</fullName>
    </submittedName>
</protein>
<evidence type="ECO:0000313" key="3">
    <source>
        <dbReference type="Proteomes" id="UP000568751"/>
    </source>
</evidence>
<evidence type="ECO:0000313" key="2">
    <source>
        <dbReference type="EMBL" id="NYT27173.1"/>
    </source>
</evidence>
<feature type="region of interest" description="Disordered" evidence="1">
    <location>
        <begin position="362"/>
        <end position="387"/>
    </location>
</feature>
<dbReference type="GO" id="GO:0003824">
    <property type="term" value="F:catalytic activity"/>
    <property type="evidence" value="ECO:0007669"/>
    <property type="project" value="UniProtKB-ARBA"/>
</dbReference>
<dbReference type="AlphaFoldDB" id="A0A853EZV2"/>
<dbReference type="InterPro" id="IPR025157">
    <property type="entry name" value="Hemagglutinin_rpt"/>
</dbReference>
<comment type="caution">
    <text evidence="2">The sequence shown here is derived from an EMBL/GenBank/DDBJ whole genome shotgun (WGS) entry which is preliminary data.</text>
</comment>
<accession>A0A853EZV2</accession>
<evidence type="ECO:0000256" key="1">
    <source>
        <dbReference type="SAM" id="MobiDB-lite"/>
    </source>
</evidence>
<sequence>MPSPNKRPRTLPGISLTPEQIAQLTQDIVWMEPQTITLANGTTTQALIPRVYIANTHQYQVEGSKIIAGKDISLTVNQLKNTGLIKAGDNLSVSALDNILNQGGTLQAGNTLTLLANNDISNISANIQAKNITLTSINGNINNIRFEKNVDYSQGSTKDTKKLIGEQSNIIANNITLTTNKNINLAGSNLNADNKLDLNANNVVLTTTQQVGDFYSGNSKNYLKENATTNLKSQIKATDINISANEQVIIKGANLQADNQINIQSKALNIASVKDTTNTQLHSESKGGLFGGGHNDTTTTSTTDNIQSTLQAKDLIITNKITQVQASKLKADTIKITTDLLNLVSDKDLDFKQIKLNHQAFNQDPFTDKGQTNKTPKSCSNKSQRQN</sequence>